<evidence type="ECO:0000313" key="2">
    <source>
        <dbReference type="Proteomes" id="UP000185612"/>
    </source>
</evidence>
<proteinExistence type="predicted"/>
<dbReference type="STRING" id="52770.BSZ40_06220"/>
<dbReference type="Proteomes" id="UP000185612">
    <property type="component" value="Unassembled WGS sequence"/>
</dbReference>
<protein>
    <recommendedName>
        <fullName evidence="3">SMI1/KNR4 family protein</fullName>
    </recommendedName>
</protein>
<name>A0A1Q5PVW6_9ACTO</name>
<sequence length="170" mass="18187">MVEQTLTDVALAELSGSPCLIGRLETDNGVEFLVAAAPVEPAAAQAQLAARGVSWQDVPDSVRHWYEKVHGALWLGAFMPILRSLPEVENLAEYATLPPADYPDFAACYVFSERGNGDPVVLRLSAPGAGQAYLWGHDSSGPQGPQLTVVDFWSAIDWHLAAELGGSELT</sequence>
<dbReference type="EMBL" id="MQVS01000005">
    <property type="protein sequence ID" value="OKL51741.1"/>
    <property type="molecule type" value="Genomic_DNA"/>
</dbReference>
<dbReference type="AlphaFoldDB" id="A0A1Q5PVW6"/>
<evidence type="ECO:0000313" key="1">
    <source>
        <dbReference type="EMBL" id="OKL51741.1"/>
    </source>
</evidence>
<evidence type="ECO:0008006" key="3">
    <source>
        <dbReference type="Google" id="ProtNLM"/>
    </source>
</evidence>
<organism evidence="1 2">
    <name type="scientific">Buchananella hordeovulneris</name>
    <dbReference type="NCBI Taxonomy" id="52770"/>
    <lineage>
        <taxon>Bacteria</taxon>
        <taxon>Bacillati</taxon>
        <taxon>Actinomycetota</taxon>
        <taxon>Actinomycetes</taxon>
        <taxon>Actinomycetales</taxon>
        <taxon>Actinomycetaceae</taxon>
        <taxon>Buchananella</taxon>
    </lineage>
</organism>
<comment type="caution">
    <text evidence="1">The sequence shown here is derived from an EMBL/GenBank/DDBJ whole genome shotgun (WGS) entry which is preliminary data.</text>
</comment>
<gene>
    <name evidence="1" type="ORF">BSZ40_06220</name>
</gene>
<reference evidence="2" key="1">
    <citation type="submission" date="2016-12" db="EMBL/GenBank/DDBJ databases">
        <authorList>
            <person name="Meng X."/>
        </authorList>
    </citation>
    <scope>NUCLEOTIDE SEQUENCE [LARGE SCALE GENOMIC DNA]</scope>
    <source>
        <strain evidence="2">DSM 20732</strain>
    </source>
</reference>
<accession>A0A1Q5PVW6</accession>
<keyword evidence="2" id="KW-1185">Reference proteome</keyword>
<dbReference type="InParanoid" id="A0A1Q5PVW6"/>